<dbReference type="eggNOG" id="ENOG5033QJN">
    <property type="taxonomic scope" value="Bacteria"/>
</dbReference>
<name>A0A087BHH4_9BIFI</name>
<evidence type="ECO:0000313" key="2">
    <source>
        <dbReference type="Proteomes" id="UP000029060"/>
    </source>
</evidence>
<comment type="caution">
    <text evidence="1">The sequence shown here is derived from an EMBL/GenBank/DDBJ whole genome shotgun (WGS) entry which is preliminary data.</text>
</comment>
<reference evidence="1 2" key="1">
    <citation type="submission" date="2014-03" db="EMBL/GenBank/DDBJ databases">
        <title>Genomics of Bifidobacteria.</title>
        <authorList>
            <person name="Ventura M."/>
            <person name="Milani C."/>
            <person name="Lugli G.A."/>
        </authorList>
    </citation>
    <scope>NUCLEOTIDE SEQUENCE [LARGE SCALE GENOMIC DNA]</scope>
    <source>
        <strain evidence="1 2">LMG 11341</strain>
    </source>
</reference>
<dbReference type="RefSeq" id="WP_033521633.1">
    <property type="nucleotide sequence ID" value="NZ_JGZC01000006.1"/>
</dbReference>
<evidence type="ECO:0000313" key="1">
    <source>
        <dbReference type="EMBL" id="KFI70474.1"/>
    </source>
</evidence>
<gene>
    <name evidence="1" type="ORF">BMERY_0975</name>
</gene>
<sequence length="186" mass="20362">MIMKAYYPGGLIDVFDTDHFTEALPLRGNLLTNYALDWSAALAGGGIWMRAYWHETADEYRSVVDDAGLPVARRRDGWSFLLADAGDVAMLERLTLDGEIVLERIDGALVDASVLMRAYDAADDLGPRAVSAHAYLEALLGDGGTGDPEEEICRRMGMTVETWREIEAAQAAIAASRIHEGEELDD</sequence>
<dbReference type="AlphaFoldDB" id="A0A087BHH4"/>
<organism evidence="1 2">
    <name type="scientific">Bifidobacterium merycicum</name>
    <dbReference type="NCBI Taxonomy" id="78345"/>
    <lineage>
        <taxon>Bacteria</taxon>
        <taxon>Bacillati</taxon>
        <taxon>Actinomycetota</taxon>
        <taxon>Actinomycetes</taxon>
        <taxon>Bifidobacteriales</taxon>
        <taxon>Bifidobacteriaceae</taxon>
        <taxon>Bifidobacterium</taxon>
    </lineage>
</organism>
<proteinExistence type="predicted"/>
<dbReference type="STRING" id="78345.BMERY_0975"/>
<keyword evidence="2" id="KW-1185">Reference proteome</keyword>
<accession>A0A087BHH4</accession>
<dbReference type="OrthoDB" id="3190658at2"/>
<protein>
    <submittedName>
        <fullName evidence="1">Uncharacterized protein</fullName>
    </submittedName>
</protein>
<dbReference type="Proteomes" id="UP000029060">
    <property type="component" value="Unassembled WGS sequence"/>
</dbReference>
<dbReference type="EMBL" id="JGZC01000006">
    <property type="protein sequence ID" value="KFI70474.1"/>
    <property type="molecule type" value="Genomic_DNA"/>
</dbReference>